<dbReference type="GO" id="GO:0043235">
    <property type="term" value="C:receptor complex"/>
    <property type="evidence" value="ECO:0007669"/>
    <property type="project" value="TreeGrafter"/>
</dbReference>
<sequence>NQTENILGYYVNVERIPNSCRDSPNRIFQEDRKVLLNLSMAYHRVNISAYNKAGESPQAMYIVPESSATDLPGQIHVKHHGSNAIVTWTPEYNPKCFVVDWGTGKEDMHMKIVTTATGNFTLDNIHPYKLYKITVHASDACQCENFTRHEKTFGVTQFYSVEGVPRTGPANVTILNITKHTAFVKWIAIPAEDCLGFLQGYRITYTDLSSKKFLAVTLNSSTTSYQLTGLKEKTTYRVQISGFTSAGEGPPTFSQPFSTPKYGTIEALCICVAPHQS</sequence>
<keyword evidence="3" id="KW-1003">Cell membrane</keyword>
<evidence type="ECO:0000256" key="10">
    <source>
        <dbReference type="ARBA" id="ARBA00023157"/>
    </source>
</evidence>
<evidence type="ECO:0000256" key="7">
    <source>
        <dbReference type="ARBA" id="ARBA00022737"/>
    </source>
</evidence>
<dbReference type="GO" id="GO:0019955">
    <property type="term" value="F:cytokine binding"/>
    <property type="evidence" value="ECO:0007669"/>
    <property type="project" value="TreeGrafter"/>
</dbReference>
<comment type="similarity">
    <text evidence="2">Belongs to the type I cytokine receptor family. Type 2 subfamily.</text>
</comment>
<dbReference type="Proteomes" id="UP000517892">
    <property type="component" value="Unassembled WGS sequence"/>
</dbReference>
<dbReference type="InterPro" id="IPR013783">
    <property type="entry name" value="Ig-like_fold"/>
</dbReference>
<evidence type="ECO:0000256" key="11">
    <source>
        <dbReference type="ARBA" id="ARBA00023170"/>
    </source>
</evidence>
<dbReference type="GO" id="GO:0004896">
    <property type="term" value="F:cytokine receptor activity"/>
    <property type="evidence" value="ECO:0007669"/>
    <property type="project" value="InterPro"/>
</dbReference>
<keyword evidence="8" id="KW-1133">Transmembrane helix</keyword>
<comment type="subcellular location">
    <subcellularLocation>
        <location evidence="1">Cell membrane</location>
        <topology evidence="1">Single-pass type I membrane protein</topology>
    </subcellularLocation>
</comment>
<keyword evidence="4" id="KW-0597">Phosphoprotein</keyword>
<feature type="domain" description="Fibronectin type-III" evidence="13">
    <location>
        <begin position="168"/>
        <end position="262"/>
    </location>
</feature>
<comment type="caution">
    <text evidence="14">The sequence shown here is derived from an EMBL/GenBank/DDBJ whole genome shotgun (WGS) entry which is preliminary data.</text>
</comment>
<dbReference type="Pfam" id="PF00041">
    <property type="entry name" value="fn3"/>
    <property type="match status" value="1"/>
</dbReference>
<evidence type="ECO:0000256" key="1">
    <source>
        <dbReference type="ARBA" id="ARBA00004251"/>
    </source>
</evidence>
<keyword evidence="6" id="KW-0732">Signal</keyword>
<dbReference type="PANTHER" id="PTHR23036">
    <property type="entry name" value="CYTOKINE RECEPTOR"/>
    <property type="match status" value="1"/>
</dbReference>
<dbReference type="GO" id="GO:0009897">
    <property type="term" value="C:external side of plasma membrane"/>
    <property type="evidence" value="ECO:0007669"/>
    <property type="project" value="TreeGrafter"/>
</dbReference>
<protein>
    <submittedName>
        <fullName evidence="14">SDK2 protein</fullName>
    </submittedName>
</protein>
<organism evidence="14 15">
    <name type="scientific">Centropus unirufus</name>
    <dbReference type="NCBI Taxonomy" id="1118519"/>
    <lineage>
        <taxon>Eukaryota</taxon>
        <taxon>Metazoa</taxon>
        <taxon>Chordata</taxon>
        <taxon>Craniata</taxon>
        <taxon>Vertebrata</taxon>
        <taxon>Euteleostomi</taxon>
        <taxon>Archelosauria</taxon>
        <taxon>Archosauria</taxon>
        <taxon>Dinosauria</taxon>
        <taxon>Saurischia</taxon>
        <taxon>Theropoda</taxon>
        <taxon>Coelurosauria</taxon>
        <taxon>Aves</taxon>
        <taxon>Neognathae</taxon>
        <taxon>Neoaves</taxon>
        <taxon>Otidimorphae</taxon>
        <taxon>Cuculiformes</taxon>
        <taxon>Centropidae</taxon>
        <taxon>Centropus</taxon>
    </lineage>
</organism>
<evidence type="ECO:0000256" key="9">
    <source>
        <dbReference type="ARBA" id="ARBA00023136"/>
    </source>
</evidence>
<gene>
    <name evidence="14" type="primary">Sdk2_0</name>
    <name evidence="14" type="ORF">CENUNI_R14519</name>
</gene>
<dbReference type="InterPro" id="IPR003961">
    <property type="entry name" value="FN3_dom"/>
</dbReference>
<evidence type="ECO:0000256" key="12">
    <source>
        <dbReference type="ARBA" id="ARBA00023180"/>
    </source>
</evidence>
<accession>A0A7K5A552</accession>
<keyword evidence="12" id="KW-0325">Glycoprotein</keyword>
<dbReference type="PANTHER" id="PTHR23036:SF194">
    <property type="entry name" value="FIBRONECTIN TYPE-III DOMAIN-CONTAINING PROTEIN"/>
    <property type="match status" value="1"/>
</dbReference>
<dbReference type="InterPro" id="IPR050379">
    <property type="entry name" value="Type-I_Cytokine_Rcpt"/>
</dbReference>
<dbReference type="InterPro" id="IPR003529">
    <property type="entry name" value="Hematopoietin_rcpt_Gp130_CS"/>
</dbReference>
<keyword evidence="10" id="KW-1015">Disulfide bond</keyword>
<evidence type="ECO:0000256" key="5">
    <source>
        <dbReference type="ARBA" id="ARBA00022692"/>
    </source>
</evidence>
<reference evidence="14 15" key="1">
    <citation type="submission" date="2019-09" db="EMBL/GenBank/DDBJ databases">
        <title>Bird 10,000 Genomes (B10K) Project - Family phase.</title>
        <authorList>
            <person name="Zhang G."/>
        </authorList>
    </citation>
    <scope>NUCLEOTIDE SEQUENCE [LARGE SCALE GENOMIC DNA]</scope>
    <source>
        <strain evidence="14">B10K-DU-017-25</strain>
        <tissue evidence="14">Mixed tissue sample</tissue>
    </source>
</reference>
<evidence type="ECO:0000313" key="14">
    <source>
        <dbReference type="EMBL" id="NWR78812.1"/>
    </source>
</evidence>
<dbReference type="SUPFAM" id="SSF49265">
    <property type="entry name" value="Fibronectin type III"/>
    <property type="match status" value="1"/>
</dbReference>
<evidence type="ECO:0000313" key="15">
    <source>
        <dbReference type="Proteomes" id="UP000517892"/>
    </source>
</evidence>
<keyword evidence="7" id="KW-0677">Repeat</keyword>
<dbReference type="AlphaFoldDB" id="A0A7K5A552"/>
<evidence type="ECO:0000256" key="6">
    <source>
        <dbReference type="ARBA" id="ARBA00022729"/>
    </source>
</evidence>
<feature type="non-terminal residue" evidence="14">
    <location>
        <position position="277"/>
    </location>
</feature>
<feature type="non-terminal residue" evidence="14">
    <location>
        <position position="1"/>
    </location>
</feature>
<evidence type="ECO:0000256" key="3">
    <source>
        <dbReference type="ARBA" id="ARBA00022475"/>
    </source>
</evidence>
<dbReference type="InterPro" id="IPR036116">
    <property type="entry name" value="FN3_sf"/>
</dbReference>
<dbReference type="CDD" id="cd00063">
    <property type="entry name" value="FN3"/>
    <property type="match status" value="2"/>
</dbReference>
<dbReference type="PROSITE" id="PS01353">
    <property type="entry name" value="HEMATOPO_REC_L_F2"/>
    <property type="match status" value="1"/>
</dbReference>
<keyword evidence="11" id="KW-0675">Receptor</keyword>
<proteinExistence type="inferred from homology"/>
<evidence type="ECO:0000256" key="8">
    <source>
        <dbReference type="ARBA" id="ARBA00022989"/>
    </source>
</evidence>
<name>A0A7K5A552_9AVES</name>
<keyword evidence="9" id="KW-0472">Membrane</keyword>
<evidence type="ECO:0000256" key="2">
    <source>
        <dbReference type="ARBA" id="ARBA00008921"/>
    </source>
</evidence>
<dbReference type="SMART" id="SM00060">
    <property type="entry name" value="FN3"/>
    <property type="match status" value="2"/>
</dbReference>
<keyword evidence="15" id="KW-1185">Reference proteome</keyword>
<dbReference type="OrthoDB" id="5968456at2759"/>
<evidence type="ECO:0000256" key="4">
    <source>
        <dbReference type="ARBA" id="ARBA00022553"/>
    </source>
</evidence>
<keyword evidence="5" id="KW-0812">Transmembrane</keyword>
<dbReference type="PROSITE" id="PS50853">
    <property type="entry name" value="FN3"/>
    <property type="match status" value="1"/>
</dbReference>
<dbReference type="FunFam" id="2.60.40.10:FF:000028">
    <property type="entry name" value="Neuronal cell adhesion molecule"/>
    <property type="match status" value="1"/>
</dbReference>
<dbReference type="EMBL" id="VYZI01000675">
    <property type="protein sequence ID" value="NWR78812.1"/>
    <property type="molecule type" value="Genomic_DNA"/>
</dbReference>
<dbReference type="Gene3D" id="2.60.40.10">
    <property type="entry name" value="Immunoglobulins"/>
    <property type="match status" value="2"/>
</dbReference>
<evidence type="ECO:0000259" key="13">
    <source>
        <dbReference type="PROSITE" id="PS50853"/>
    </source>
</evidence>